<dbReference type="NCBIfam" id="NF041205">
    <property type="entry name" value="VdcD"/>
    <property type="match status" value="1"/>
</dbReference>
<gene>
    <name evidence="1" type="ORF">QD47_19745</name>
</gene>
<dbReference type="RefSeq" id="WP_044647732.1">
    <property type="nucleotide sequence ID" value="NZ_JTHP01000045.1"/>
</dbReference>
<proteinExistence type="predicted"/>
<dbReference type="Proteomes" id="UP000032534">
    <property type="component" value="Unassembled WGS sequence"/>
</dbReference>
<comment type="caution">
    <text evidence="1">The sequence shown here is derived from an EMBL/GenBank/DDBJ whole genome shotgun (WGS) entry which is preliminary data.</text>
</comment>
<reference evidence="1 2" key="1">
    <citation type="submission" date="2014-11" db="EMBL/GenBank/DDBJ databases">
        <title>Draft Genome Sequences of Paenibacillus polymyxa NRRL B-30509 and Paenibacillus terrae NRRL B-30644, Strains from a Poultry Environment that Produce Tridecaptin A and Paenicidins.</title>
        <authorList>
            <person name="van Belkum M.J."/>
            <person name="Lohans C.T."/>
            <person name="Vederas J.C."/>
        </authorList>
    </citation>
    <scope>NUCLEOTIDE SEQUENCE [LARGE SCALE GENOMIC DNA]</scope>
    <source>
        <strain evidence="1 2">NRRL B-30644</strain>
    </source>
</reference>
<name>A0A0D7X1M1_9BACL</name>
<dbReference type="InterPro" id="IPR047707">
    <property type="entry name" value="VdcD-like"/>
</dbReference>
<dbReference type="OrthoDB" id="5877746at2"/>
<evidence type="ECO:0000313" key="1">
    <source>
        <dbReference type="EMBL" id="KJD43937.1"/>
    </source>
</evidence>
<protein>
    <submittedName>
        <fullName evidence="1">Phenolic acid decarboxylase</fullName>
    </submittedName>
</protein>
<accession>A0A0D7X1M1</accession>
<dbReference type="PATRIC" id="fig|159743.3.peg.4383"/>
<dbReference type="Pfam" id="PF26358">
    <property type="entry name" value="EcdD_BsdD_detox"/>
    <property type="match status" value="1"/>
</dbReference>
<evidence type="ECO:0000313" key="2">
    <source>
        <dbReference type="Proteomes" id="UP000032534"/>
    </source>
</evidence>
<organism evidence="1 2">
    <name type="scientific">Paenibacillus terrae</name>
    <dbReference type="NCBI Taxonomy" id="159743"/>
    <lineage>
        <taxon>Bacteria</taxon>
        <taxon>Bacillati</taxon>
        <taxon>Bacillota</taxon>
        <taxon>Bacilli</taxon>
        <taxon>Bacillales</taxon>
        <taxon>Paenibacillaceae</taxon>
        <taxon>Paenibacillus</taxon>
    </lineage>
</organism>
<sequence>MHICPRCESNRSEVVTRSPVKGAWEVLLCPVCMFTWRTSEPDSITDPAKYKSAFKVNPQDIPNAAHVPPIPERVQRRS</sequence>
<dbReference type="EMBL" id="JTHP01000045">
    <property type="protein sequence ID" value="KJD43937.1"/>
    <property type="molecule type" value="Genomic_DNA"/>
</dbReference>
<dbReference type="AlphaFoldDB" id="A0A0D7X1M1"/>
<keyword evidence="2" id="KW-1185">Reference proteome</keyword>